<dbReference type="GO" id="GO:0030183">
    <property type="term" value="P:B cell differentiation"/>
    <property type="evidence" value="ECO:0007669"/>
    <property type="project" value="TreeGrafter"/>
</dbReference>
<dbReference type="PANTHER" id="PTHR14334">
    <property type="entry name" value="B-CELL ANTIGEN RECEPTOR COMPLEX-ASSOCIATED PROTEIN"/>
    <property type="match status" value="1"/>
</dbReference>
<dbReference type="GO" id="GO:0019815">
    <property type="term" value="C:B cell receptor complex"/>
    <property type="evidence" value="ECO:0007669"/>
    <property type="project" value="TreeGrafter"/>
</dbReference>
<dbReference type="AlphaFoldDB" id="A0A3B3QDW8"/>
<dbReference type="GO" id="GO:0009897">
    <property type="term" value="C:external side of plasma membrane"/>
    <property type="evidence" value="ECO:0007669"/>
    <property type="project" value="TreeGrafter"/>
</dbReference>
<sequence>MIAKVILFFCCWVAVSLGNTSKVTPKKDRPSLLVEVSRTAILECCFDGNDVKPIWICNVATKNATNPERRVNETSEIKQEAGKVGCHTLKFSNVKLTDTGFYQCLVNDSSIYSHGTFLQVYRPLRKFLNLSESAKNKILMFEGILLLFCVIMPGVMLIKKTKRHHQLEKIKYKKEEENIYEGLNIDECSSAYHQIQRSQVQGPYQDVDNIKGEEIQLEKP</sequence>
<dbReference type="GeneID" id="111854846"/>
<dbReference type="PANTHER" id="PTHR14334:SF1">
    <property type="entry name" value="B-CELL ANTIGEN RECEPTOR COMPLEX-ASSOCIATED PROTEIN ALPHA CHAIN"/>
    <property type="match status" value="1"/>
</dbReference>
<evidence type="ECO:0000313" key="6">
    <source>
        <dbReference type="Proteomes" id="UP000261540"/>
    </source>
</evidence>
<dbReference type="RefSeq" id="XP_023689060.1">
    <property type="nucleotide sequence ID" value="XM_023833292.2"/>
</dbReference>
<keyword evidence="6" id="KW-1185">Reference proteome</keyword>
<feature type="signal peptide" evidence="3">
    <location>
        <begin position="1"/>
        <end position="18"/>
    </location>
</feature>
<dbReference type="SMART" id="SM00409">
    <property type="entry name" value="IG"/>
    <property type="match status" value="1"/>
</dbReference>
<dbReference type="CTD" id="973"/>
<evidence type="ECO:0000256" key="1">
    <source>
        <dbReference type="ARBA" id="ARBA00023319"/>
    </source>
</evidence>
<reference evidence="5" key="2">
    <citation type="submission" date="2025-09" db="UniProtKB">
        <authorList>
            <consortium name="Ensembl"/>
        </authorList>
    </citation>
    <scope>IDENTIFICATION</scope>
</reference>
<protein>
    <submittedName>
        <fullName evidence="5">CD79a molecule, immunoglobulin-associated alpha</fullName>
    </submittedName>
</protein>
<dbReference type="Ensembl" id="ENSPKIT00000027934.1">
    <property type="protein sequence ID" value="ENSPKIP00000003964.1"/>
    <property type="gene ID" value="ENSPKIG00000021257.1"/>
</dbReference>
<keyword evidence="2" id="KW-0812">Transmembrane</keyword>
<dbReference type="Gene3D" id="2.60.40.10">
    <property type="entry name" value="Immunoglobulins"/>
    <property type="match status" value="1"/>
</dbReference>
<dbReference type="SUPFAM" id="SSF48726">
    <property type="entry name" value="Immunoglobulin"/>
    <property type="match status" value="1"/>
</dbReference>
<evidence type="ECO:0000313" key="5">
    <source>
        <dbReference type="Ensembl" id="ENSPKIP00000003964.1"/>
    </source>
</evidence>
<feature type="transmembrane region" description="Helical" evidence="2">
    <location>
        <begin position="138"/>
        <end position="158"/>
    </location>
</feature>
<organism evidence="5 6">
    <name type="scientific">Paramormyrops kingsleyae</name>
    <dbReference type="NCBI Taxonomy" id="1676925"/>
    <lineage>
        <taxon>Eukaryota</taxon>
        <taxon>Metazoa</taxon>
        <taxon>Chordata</taxon>
        <taxon>Craniata</taxon>
        <taxon>Vertebrata</taxon>
        <taxon>Euteleostomi</taxon>
        <taxon>Actinopterygii</taxon>
        <taxon>Neopterygii</taxon>
        <taxon>Teleostei</taxon>
        <taxon>Osteoglossocephala</taxon>
        <taxon>Osteoglossomorpha</taxon>
        <taxon>Osteoglossiformes</taxon>
        <taxon>Mormyridae</taxon>
        <taxon>Paramormyrops</taxon>
    </lineage>
</organism>
<name>A0A3B3QDW8_9TELE</name>
<dbReference type="PROSITE" id="PS50835">
    <property type="entry name" value="IG_LIKE"/>
    <property type="match status" value="1"/>
</dbReference>
<keyword evidence="2" id="KW-0472">Membrane</keyword>
<dbReference type="InterPro" id="IPR007110">
    <property type="entry name" value="Ig-like_dom"/>
</dbReference>
<accession>A0A3B3QDW8</accession>
<proteinExistence type="predicted"/>
<evidence type="ECO:0000256" key="2">
    <source>
        <dbReference type="SAM" id="Phobius"/>
    </source>
</evidence>
<reference evidence="5" key="1">
    <citation type="submission" date="2025-08" db="UniProtKB">
        <authorList>
            <consortium name="Ensembl"/>
        </authorList>
    </citation>
    <scope>IDENTIFICATION</scope>
</reference>
<dbReference type="InterPro" id="IPR013783">
    <property type="entry name" value="Ig-like_fold"/>
</dbReference>
<keyword evidence="2" id="KW-1133">Transmembrane helix</keyword>
<dbReference type="InterPro" id="IPR003599">
    <property type="entry name" value="Ig_sub"/>
</dbReference>
<dbReference type="GO" id="GO:0050853">
    <property type="term" value="P:B cell receptor signaling pathway"/>
    <property type="evidence" value="ECO:0007669"/>
    <property type="project" value="TreeGrafter"/>
</dbReference>
<feature type="domain" description="Ig-like" evidence="4">
    <location>
        <begin position="25"/>
        <end position="110"/>
    </location>
</feature>
<dbReference type="InterPro" id="IPR036179">
    <property type="entry name" value="Ig-like_dom_sf"/>
</dbReference>
<dbReference type="STRING" id="1676925.ENSPKIP00000003964"/>
<evidence type="ECO:0000259" key="4">
    <source>
        <dbReference type="PROSITE" id="PS50835"/>
    </source>
</evidence>
<keyword evidence="3" id="KW-0732">Signal</keyword>
<feature type="chain" id="PRO_5017328996" evidence="3">
    <location>
        <begin position="19"/>
        <end position="220"/>
    </location>
</feature>
<evidence type="ECO:0000256" key="3">
    <source>
        <dbReference type="SAM" id="SignalP"/>
    </source>
</evidence>
<dbReference type="Proteomes" id="UP000261540">
    <property type="component" value="Unplaced"/>
</dbReference>
<keyword evidence="1" id="KW-0393">Immunoglobulin domain</keyword>
<dbReference type="GeneTree" id="ENSGT00940000154363"/>